<dbReference type="Proteomes" id="UP000024635">
    <property type="component" value="Unassembled WGS sequence"/>
</dbReference>
<keyword evidence="2" id="KW-1185">Reference proteome</keyword>
<reference evidence="2" key="1">
    <citation type="journal article" date="2015" name="Nat. Genet.">
        <title>The genome and transcriptome of the zoonotic hookworm Ancylostoma ceylanicum identify infection-specific gene families.</title>
        <authorList>
            <person name="Schwarz E.M."/>
            <person name="Hu Y."/>
            <person name="Antoshechkin I."/>
            <person name="Miller M.M."/>
            <person name="Sternberg P.W."/>
            <person name="Aroian R.V."/>
        </authorList>
    </citation>
    <scope>NUCLEOTIDE SEQUENCE</scope>
    <source>
        <strain evidence="2">HY135</strain>
    </source>
</reference>
<organism evidence="1 2">
    <name type="scientific">Ancylostoma ceylanicum</name>
    <dbReference type="NCBI Taxonomy" id="53326"/>
    <lineage>
        <taxon>Eukaryota</taxon>
        <taxon>Metazoa</taxon>
        <taxon>Ecdysozoa</taxon>
        <taxon>Nematoda</taxon>
        <taxon>Chromadorea</taxon>
        <taxon>Rhabditida</taxon>
        <taxon>Rhabditina</taxon>
        <taxon>Rhabditomorpha</taxon>
        <taxon>Strongyloidea</taxon>
        <taxon>Ancylostomatidae</taxon>
        <taxon>Ancylostomatinae</taxon>
        <taxon>Ancylostoma</taxon>
    </lineage>
</organism>
<gene>
    <name evidence="1" type="primary">Acey_s0080.g1365</name>
    <name evidence="1" type="ORF">Y032_0080g1365</name>
</gene>
<evidence type="ECO:0000313" key="1">
    <source>
        <dbReference type="EMBL" id="EYC05801.1"/>
    </source>
</evidence>
<name>A0A016TSQ9_9BILA</name>
<sequence length="67" mass="7619">MRGFLLTQKLLGHSDVVDGLGDSEWRCYEHNTANGAFEQCSWSFSATNAYKCFSYVCSCKPDREPLF</sequence>
<evidence type="ECO:0000313" key="2">
    <source>
        <dbReference type="Proteomes" id="UP000024635"/>
    </source>
</evidence>
<comment type="caution">
    <text evidence="1">The sequence shown here is derived from an EMBL/GenBank/DDBJ whole genome shotgun (WGS) entry which is preliminary data.</text>
</comment>
<dbReference type="EMBL" id="JARK01001416">
    <property type="protein sequence ID" value="EYC05801.1"/>
    <property type="molecule type" value="Genomic_DNA"/>
</dbReference>
<protein>
    <submittedName>
        <fullName evidence="1">Uncharacterized protein</fullName>
    </submittedName>
</protein>
<dbReference type="AlphaFoldDB" id="A0A016TSQ9"/>
<proteinExistence type="predicted"/>
<accession>A0A016TSQ9</accession>